<evidence type="ECO:0000256" key="1">
    <source>
        <dbReference type="SAM" id="MobiDB-lite"/>
    </source>
</evidence>
<name>A0A375JAJ8_9BURK</name>
<reference evidence="2 3" key="1">
    <citation type="submission" date="2018-01" db="EMBL/GenBank/DDBJ databases">
        <authorList>
            <person name="Gaut B.S."/>
            <person name="Morton B.R."/>
            <person name="Clegg M.T."/>
            <person name="Duvall M.R."/>
        </authorList>
    </citation>
    <scope>NUCLEOTIDE SEQUENCE [LARGE SCALE GENOMIC DNA]</scope>
    <source>
        <strain evidence="2">Cupriavidus taiwanensis cmp 52</strain>
    </source>
</reference>
<proteinExistence type="predicted"/>
<accession>A0A375JAJ8</accession>
<organism evidence="2 3">
    <name type="scientific">Cupriavidus taiwanensis</name>
    <dbReference type="NCBI Taxonomy" id="164546"/>
    <lineage>
        <taxon>Bacteria</taxon>
        <taxon>Pseudomonadati</taxon>
        <taxon>Pseudomonadota</taxon>
        <taxon>Betaproteobacteria</taxon>
        <taxon>Burkholderiales</taxon>
        <taxon>Burkholderiaceae</taxon>
        <taxon>Cupriavidus</taxon>
    </lineage>
</organism>
<dbReference type="Proteomes" id="UP000256805">
    <property type="component" value="Unassembled WGS sequence"/>
</dbReference>
<sequence length="78" mass="7820">MDSTWDCIQSPTAPSRPADIPTSAAATGAGSRAQATVVDARSDSATLSLANVGRMSIRGVTVGELGAGLGHRPVASRI</sequence>
<protein>
    <submittedName>
        <fullName evidence="2">Uncharacterized protein</fullName>
    </submittedName>
</protein>
<feature type="compositionally biased region" description="Low complexity" evidence="1">
    <location>
        <begin position="22"/>
        <end position="36"/>
    </location>
</feature>
<evidence type="ECO:0000313" key="3">
    <source>
        <dbReference type="Proteomes" id="UP000256805"/>
    </source>
</evidence>
<evidence type="ECO:0000313" key="2">
    <source>
        <dbReference type="EMBL" id="SPS02215.1"/>
    </source>
</evidence>
<feature type="compositionally biased region" description="Polar residues" evidence="1">
    <location>
        <begin position="1"/>
        <end position="13"/>
    </location>
</feature>
<dbReference type="EMBL" id="OVTA01000061">
    <property type="protein sequence ID" value="SPS02215.1"/>
    <property type="molecule type" value="Genomic_DNA"/>
</dbReference>
<gene>
    <name evidence="2" type="ORF">CBM2634_P190010</name>
</gene>
<dbReference type="AlphaFoldDB" id="A0A375JAJ8"/>
<feature type="region of interest" description="Disordered" evidence="1">
    <location>
        <begin position="1"/>
        <end position="38"/>
    </location>
</feature>